<feature type="transmembrane region" description="Helical" evidence="1">
    <location>
        <begin position="178"/>
        <end position="200"/>
    </location>
</feature>
<feature type="transmembrane region" description="Helical" evidence="1">
    <location>
        <begin position="46"/>
        <end position="66"/>
    </location>
</feature>
<dbReference type="STRING" id="158787.BSCA_0856"/>
<feature type="transmembrane region" description="Helical" evidence="1">
    <location>
        <begin position="127"/>
        <end position="147"/>
    </location>
</feature>
<feature type="transmembrane region" description="Helical" evidence="1">
    <location>
        <begin position="153"/>
        <end position="171"/>
    </location>
</feature>
<organism evidence="2 3">
    <name type="scientific">Bifidobacterium scardovii</name>
    <dbReference type="NCBI Taxonomy" id="158787"/>
    <lineage>
        <taxon>Bacteria</taxon>
        <taxon>Bacillati</taxon>
        <taxon>Actinomycetota</taxon>
        <taxon>Actinomycetes</taxon>
        <taxon>Bifidobacteriales</taxon>
        <taxon>Bifidobacteriaceae</taxon>
        <taxon>Bifidobacterium</taxon>
    </lineage>
</organism>
<protein>
    <submittedName>
        <fullName evidence="2">Putative membrane spanning protein</fullName>
    </submittedName>
</protein>
<dbReference type="RefSeq" id="WP_033517784.1">
    <property type="nucleotide sequence ID" value="NZ_CAUPKV010000063.1"/>
</dbReference>
<feature type="transmembrane region" description="Helical" evidence="1">
    <location>
        <begin position="16"/>
        <end position="34"/>
    </location>
</feature>
<dbReference type="Proteomes" id="UP000029033">
    <property type="component" value="Unassembled WGS sequence"/>
</dbReference>
<accession>A0A087DH01</accession>
<name>A0A087DH01_9BIFI</name>
<keyword evidence="1" id="KW-0472">Membrane</keyword>
<sequence>MKGLLYRDLGRLRHDWVMLTFVVIGGAMPLASLIRDEIGHADAAVATVDLAAALASMLMIVVPPVISGSVGGDRGDGVLGTFRSSGRPMGEYVAEKLLLGTVPAAAYTAVILVVAARAIGVTDAEPIAFMLTATVLFCVFTTLGVLLTGGNVVIGMLVSVVVLAGLAGSWLMPTRIPLVVRTAGFVVVAAVLGVIAVAVFDRRFVDTRRALPS</sequence>
<comment type="caution">
    <text evidence="2">The sequence shown here is derived from an EMBL/GenBank/DDBJ whole genome shotgun (WGS) entry which is preliminary data.</text>
</comment>
<reference evidence="2 3" key="1">
    <citation type="submission" date="2014-03" db="EMBL/GenBank/DDBJ databases">
        <title>Genomics of Bifidobacteria.</title>
        <authorList>
            <person name="Ventura M."/>
            <person name="Milani C."/>
            <person name="Lugli G.A."/>
        </authorList>
    </citation>
    <scope>NUCLEOTIDE SEQUENCE [LARGE SCALE GENOMIC DNA]</scope>
    <source>
        <strain evidence="2 3">LMG 21589</strain>
    </source>
</reference>
<evidence type="ECO:0000313" key="2">
    <source>
        <dbReference type="EMBL" id="KFI94801.1"/>
    </source>
</evidence>
<evidence type="ECO:0000313" key="3">
    <source>
        <dbReference type="Proteomes" id="UP000029033"/>
    </source>
</evidence>
<gene>
    <name evidence="2" type="ORF">BSCA_0856</name>
</gene>
<keyword evidence="1" id="KW-1133">Transmembrane helix</keyword>
<dbReference type="eggNOG" id="ENOG5031ZZ2">
    <property type="taxonomic scope" value="Bacteria"/>
</dbReference>
<feature type="transmembrane region" description="Helical" evidence="1">
    <location>
        <begin position="97"/>
        <end position="115"/>
    </location>
</feature>
<dbReference type="EMBL" id="JGZO01000006">
    <property type="protein sequence ID" value="KFI94801.1"/>
    <property type="molecule type" value="Genomic_DNA"/>
</dbReference>
<keyword evidence="1" id="KW-0812">Transmembrane</keyword>
<dbReference type="GeneID" id="85166352"/>
<dbReference type="AlphaFoldDB" id="A0A087DH01"/>
<proteinExistence type="predicted"/>
<keyword evidence="3" id="KW-1185">Reference proteome</keyword>
<evidence type="ECO:0000256" key="1">
    <source>
        <dbReference type="SAM" id="Phobius"/>
    </source>
</evidence>